<name>A0A8H7IYP1_9PLEO</name>
<dbReference type="Proteomes" id="UP000651452">
    <property type="component" value="Unassembled WGS sequence"/>
</dbReference>
<dbReference type="OrthoDB" id="3796277at2759"/>
<accession>A0A8H7IYP1</accession>
<protein>
    <submittedName>
        <fullName evidence="1">Uncharacterized protein</fullName>
    </submittedName>
</protein>
<dbReference type="EMBL" id="RZGK01000016">
    <property type="protein sequence ID" value="KAF9693230.1"/>
    <property type="molecule type" value="Genomic_DNA"/>
</dbReference>
<reference evidence="1" key="1">
    <citation type="submission" date="2018-12" db="EMBL/GenBank/DDBJ databases">
        <authorList>
            <person name="Syme R.A."/>
            <person name="Farfan-Caceres L."/>
            <person name="Lichtenzveig J."/>
        </authorList>
    </citation>
    <scope>NUCLEOTIDE SEQUENCE</scope>
    <source>
        <strain evidence="1">Al4</strain>
    </source>
</reference>
<dbReference type="AlphaFoldDB" id="A0A8H7IYP1"/>
<keyword evidence="2" id="KW-1185">Reference proteome</keyword>
<sequence length="239" mass="26799">MTPLRTTQLSSRNSTVIPLFWFVQASEEQRDITELALDQIVDRIIQKNAALRKKKVAGIPWLRNYPPSAADVVATARGFDMGEGHVLGIDALCLEDGNLLVLHSVNKKEPEIGRATREDAVGALLNEHLHRYTLAEALDGRPWTELHVPRIPEPTVEEKDTEWVLPSHIPFHTRLQEDKVILFSLIKLTDEEISVLKQNMDGGTNEVTIYNWPHETPASQAETYNIFQCVKPEAPVAGG</sequence>
<evidence type="ECO:0000313" key="2">
    <source>
        <dbReference type="Proteomes" id="UP000651452"/>
    </source>
</evidence>
<evidence type="ECO:0000313" key="1">
    <source>
        <dbReference type="EMBL" id="KAF9693230.1"/>
    </source>
</evidence>
<reference evidence="1" key="2">
    <citation type="submission" date="2020-09" db="EMBL/GenBank/DDBJ databases">
        <title>Reference genome assembly for Australian Ascochyta lentis isolate Al4.</title>
        <authorList>
            <person name="Lee R.C."/>
            <person name="Farfan-Caceres L.M."/>
            <person name="Debler J.W."/>
            <person name="Williams A.H."/>
            <person name="Henares B.M."/>
        </authorList>
    </citation>
    <scope>NUCLEOTIDE SEQUENCE</scope>
    <source>
        <strain evidence="1">Al4</strain>
    </source>
</reference>
<gene>
    <name evidence="1" type="ORF">EKO04_008957</name>
</gene>
<proteinExistence type="predicted"/>
<comment type="caution">
    <text evidence="1">The sequence shown here is derived from an EMBL/GenBank/DDBJ whole genome shotgun (WGS) entry which is preliminary data.</text>
</comment>
<organism evidence="1 2">
    <name type="scientific">Ascochyta lentis</name>
    <dbReference type="NCBI Taxonomy" id="205686"/>
    <lineage>
        <taxon>Eukaryota</taxon>
        <taxon>Fungi</taxon>
        <taxon>Dikarya</taxon>
        <taxon>Ascomycota</taxon>
        <taxon>Pezizomycotina</taxon>
        <taxon>Dothideomycetes</taxon>
        <taxon>Pleosporomycetidae</taxon>
        <taxon>Pleosporales</taxon>
        <taxon>Pleosporineae</taxon>
        <taxon>Didymellaceae</taxon>
        <taxon>Ascochyta</taxon>
    </lineage>
</organism>